<evidence type="ECO:0000313" key="12">
    <source>
        <dbReference type="Proteomes" id="UP000245523"/>
    </source>
</evidence>
<comment type="caution">
    <text evidence="11">The sequence shown here is derived from an EMBL/GenBank/DDBJ whole genome shotgun (WGS) entry which is preliminary data.</text>
</comment>
<keyword evidence="2 9" id="KW-0813">Transport</keyword>
<evidence type="ECO:0000256" key="2">
    <source>
        <dbReference type="ARBA" id="ARBA00022448"/>
    </source>
</evidence>
<keyword evidence="7 9" id="KW-0811">Translocation</keyword>
<dbReference type="EMBL" id="QGHD01000006">
    <property type="protein sequence ID" value="PWL03387.1"/>
    <property type="molecule type" value="Genomic_DNA"/>
</dbReference>
<feature type="compositionally biased region" description="Basic and acidic residues" evidence="10">
    <location>
        <begin position="42"/>
        <end position="55"/>
    </location>
</feature>
<protein>
    <recommendedName>
        <fullName evidence="9">Sec-independent protein translocase protein TatA</fullName>
    </recommendedName>
</protein>
<keyword evidence="5 9" id="KW-0653">Protein transport</keyword>
<evidence type="ECO:0000256" key="10">
    <source>
        <dbReference type="SAM" id="MobiDB-lite"/>
    </source>
</evidence>
<comment type="subunit">
    <text evidence="9">Forms a complex with TatC.</text>
</comment>
<evidence type="ECO:0000256" key="4">
    <source>
        <dbReference type="ARBA" id="ARBA00022692"/>
    </source>
</evidence>
<keyword evidence="12" id="KW-1185">Reference proteome</keyword>
<comment type="subcellular location">
    <subcellularLocation>
        <location evidence="1 9">Cell membrane</location>
        <topology evidence="1 9">Single-pass membrane protein</topology>
    </subcellularLocation>
</comment>
<dbReference type="Pfam" id="PF02416">
    <property type="entry name" value="TatA_B_E"/>
    <property type="match status" value="1"/>
</dbReference>
<dbReference type="Gene3D" id="1.20.5.3310">
    <property type="match status" value="1"/>
</dbReference>
<dbReference type="HAMAP" id="MF_00236">
    <property type="entry name" value="TatA_E"/>
    <property type="match status" value="1"/>
</dbReference>
<reference evidence="11 12" key="1">
    <citation type="submission" date="2018-05" db="EMBL/GenBank/DDBJ databases">
        <title>Animal gut microbial communities from fecal samples from Wisconsin, USA.</title>
        <authorList>
            <person name="Neumann A."/>
        </authorList>
    </citation>
    <scope>NUCLEOTIDE SEQUENCE [LARGE SCALE GENOMIC DNA]</scope>
    <source>
        <strain evidence="11 12">UWS4</strain>
    </source>
</reference>
<dbReference type="PANTHER" id="PTHR42982:SF1">
    <property type="entry name" value="SEC-INDEPENDENT PROTEIN TRANSLOCASE PROTEIN TATA"/>
    <property type="match status" value="1"/>
</dbReference>
<evidence type="ECO:0000256" key="9">
    <source>
        <dbReference type="HAMAP-Rule" id="MF_00236"/>
    </source>
</evidence>
<keyword evidence="3 9" id="KW-1003">Cell membrane</keyword>
<keyword evidence="4 9" id="KW-0812">Transmembrane</keyword>
<name>A0ABX5LM47_9BACT</name>
<dbReference type="InterPro" id="IPR006312">
    <property type="entry name" value="TatA/E"/>
</dbReference>
<evidence type="ECO:0000256" key="3">
    <source>
        <dbReference type="ARBA" id="ARBA00022475"/>
    </source>
</evidence>
<evidence type="ECO:0000256" key="5">
    <source>
        <dbReference type="ARBA" id="ARBA00022927"/>
    </source>
</evidence>
<evidence type="ECO:0000256" key="6">
    <source>
        <dbReference type="ARBA" id="ARBA00022989"/>
    </source>
</evidence>
<evidence type="ECO:0000256" key="8">
    <source>
        <dbReference type="ARBA" id="ARBA00023136"/>
    </source>
</evidence>
<dbReference type="RefSeq" id="WP_106197278.1">
    <property type="nucleotide sequence ID" value="NZ_JAXEIU010000029.1"/>
</dbReference>
<evidence type="ECO:0000256" key="1">
    <source>
        <dbReference type="ARBA" id="ARBA00004162"/>
    </source>
</evidence>
<evidence type="ECO:0000256" key="7">
    <source>
        <dbReference type="ARBA" id="ARBA00023010"/>
    </source>
</evidence>
<gene>
    <name evidence="9" type="primary">tatA</name>
    <name evidence="11" type="ORF">B0H50_10645</name>
</gene>
<proteinExistence type="inferred from homology"/>
<organism evidence="11 12">
    <name type="scientific">Hallerella porci</name>
    <dbReference type="NCBI Taxonomy" id="1945871"/>
    <lineage>
        <taxon>Bacteria</taxon>
        <taxon>Pseudomonadati</taxon>
        <taxon>Fibrobacterota</taxon>
        <taxon>Fibrobacteria</taxon>
        <taxon>Fibrobacterales</taxon>
        <taxon>Fibrobacteraceae</taxon>
        <taxon>Hallerella</taxon>
    </lineage>
</organism>
<accession>A0ABX5LM47</accession>
<dbReference type="Proteomes" id="UP000245523">
    <property type="component" value="Unassembled WGS sequence"/>
</dbReference>
<dbReference type="InterPro" id="IPR003369">
    <property type="entry name" value="TatA/B/E"/>
</dbReference>
<keyword evidence="8 9" id="KW-0472">Membrane</keyword>
<sequence length="77" mass="8366">MRIGIPEILLLILLAVILLGARRIPELGAALGKALREFRKAEKGEKTSFDSEKAENSANKNAENLSDSSAKNSDEKN</sequence>
<comment type="function">
    <text evidence="9">Part of the twin-arginine translocation (Tat) system that transports large folded proteins containing a characteristic twin-arginine motif in their signal peptide across membranes. TatA could form the protein-conducting channel of the Tat system.</text>
</comment>
<keyword evidence="6 9" id="KW-1133">Transmembrane helix</keyword>
<comment type="similarity">
    <text evidence="9">Belongs to the TatA/E family.</text>
</comment>
<dbReference type="PANTHER" id="PTHR42982">
    <property type="entry name" value="SEC-INDEPENDENT PROTEIN TRANSLOCASE PROTEIN TATA"/>
    <property type="match status" value="1"/>
</dbReference>
<evidence type="ECO:0000313" key="11">
    <source>
        <dbReference type="EMBL" id="PWL03387.1"/>
    </source>
</evidence>
<feature type="region of interest" description="Disordered" evidence="10">
    <location>
        <begin position="42"/>
        <end position="77"/>
    </location>
</feature>